<evidence type="ECO:0000313" key="4">
    <source>
        <dbReference type="Proteomes" id="UP000504752"/>
    </source>
</evidence>
<dbReference type="EMBL" id="CP053642">
    <property type="protein sequence ID" value="QKD80247.1"/>
    <property type="molecule type" value="Genomic_DNA"/>
</dbReference>
<reference evidence="3 4" key="1">
    <citation type="submission" date="2020-05" db="EMBL/GenBank/DDBJ databases">
        <title>Actinomyces sp. zg-325.</title>
        <authorList>
            <person name="Yang C."/>
        </authorList>
    </citation>
    <scope>NUCLEOTIDE SEQUENCE [LARGE SCALE GENOMIC DNA]</scope>
    <source>
        <strain evidence="4">zg-325</strain>
    </source>
</reference>
<proteinExistence type="predicted"/>
<dbReference type="RefSeq" id="WP_159522079.1">
    <property type="nucleotide sequence ID" value="NZ_CP053642.1"/>
</dbReference>
<feature type="domain" description="Low molecular weight protein antigen 6 PH" evidence="2">
    <location>
        <begin position="62"/>
        <end position="110"/>
    </location>
</feature>
<keyword evidence="4" id="KW-1185">Reference proteome</keyword>
<dbReference type="KEGG" id="amam:HPC72_08520"/>
<evidence type="ECO:0000256" key="1">
    <source>
        <dbReference type="SAM" id="Phobius"/>
    </source>
</evidence>
<keyword evidence="1" id="KW-0812">Transmembrane</keyword>
<feature type="transmembrane region" description="Helical" evidence="1">
    <location>
        <begin position="211"/>
        <end position="231"/>
    </location>
</feature>
<dbReference type="Proteomes" id="UP000504752">
    <property type="component" value="Chromosome"/>
</dbReference>
<keyword evidence="1" id="KW-0472">Membrane</keyword>
<protein>
    <submittedName>
        <fullName evidence="3">PH domain-containing protein</fullName>
    </submittedName>
</protein>
<sequence length="232" mass="23626">MITVPTVIIRPRFGRSLTLLVAGLGAALAVTIGINDGARPLLIALACALAATAAAYALWWQPELRLDERGLTARNLLATHRVGWGAYQRCGGRWGLEIITCDGARVPVSAAPRQGGLSIGVNRQIERSRAAVGERPAPAGGEGLLPGAGGRGLDGAHGRGRPIVLALTAERAADLIEAYRARLESAGVTGAGGDSGVAASSCERAARRNPGAIAVISIAAIAVVVAVTLVLV</sequence>
<accession>A0A6M8B6I9</accession>
<dbReference type="Pfam" id="PF10756">
    <property type="entry name" value="bPH_6"/>
    <property type="match status" value="1"/>
</dbReference>
<dbReference type="AlphaFoldDB" id="A0A6M8B6I9"/>
<name>A0A6M8B6I9_9ACTO</name>
<evidence type="ECO:0000259" key="2">
    <source>
        <dbReference type="Pfam" id="PF10756"/>
    </source>
</evidence>
<evidence type="ECO:0000313" key="3">
    <source>
        <dbReference type="EMBL" id="QKD80247.1"/>
    </source>
</evidence>
<feature type="transmembrane region" description="Helical" evidence="1">
    <location>
        <begin position="17"/>
        <end position="35"/>
    </location>
</feature>
<keyword evidence="1" id="KW-1133">Transmembrane helix</keyword>
<feature type="transmembrane region" description="Helical" evidence="1">
    <location>
        <begin position="41"/>
        <end position="59"/>
    </location>
</feature>
<dbReference type="InterPro" id="IPR019692">
    <property type="entry name" value="CFP-6_PH"/>
</dbReference>
<gene>
    <name evidence="3" type="ORF">HPC72_08520</name>
</gene>
<organism evidence="3 4">
    <name type="scientific">Actinomyces marmotae</name>
    <dbReference type="NCBI Taxonomy" id="2737173"/>
    <lineage>
        <taxon>Bacteria</taxon>
        <taxon>Bacillati</taxon>
        <taxon>Actinomycetota</taxon>
        <taxon>Actinomycetes</taxon>
        <taxon>Actinomycetales</taxon>
        <taxon>Actinomycetaceae</taxon>
        <taxon>Actinomyces</taxon>
    </lineage>
</organism>